<dbReference type="OrthoDB" id="10671482at2759"/>
<feature type="compositionally biased region" description="Low complexity" evidence="1">
    <location>
        <begin position="205"/>
        <end position="220"/>
    </location>
</feature>
<sequence length="342" mass="35568">MKFISLATLSLATLALATPAAQDEGLAPAPTPAPGLPGASSGDSDKADRIKSLIDQFRSRRPGLPVPTGLSGFPGLGDLGSGLTELAPADYEVAAEDDSEDADELDFEGVARQTGRPGRPTRRPRPGRPTRRPRPTGSFPRPPRPTGAAPEEPEAPDAGDSPIDGASEEEPVLGAARPTGRPSRPRPGRPTRRPRPTGGFPGFPRPTGIFPRPGRPTGTPDAGEEPSDDLTKRTFDFDEGEEVVEGAARPTGRPSRPRPGRPTRRPRPTGGFPGFPRPTGGFPRPGCPTPTGAADGEEPIGGVALPTGRPGRPSRPRPGRPGRPVGPTGVVPGLPRPTGDYE</sequence>
<feature type="region of interest" description="Disordered" evidence="1">
    <location>
        <begin position="23"/>
        <end position="342"/>
    </location>
</feature>
<dbReference type="AlphaFoldDB" id="A0A8K0L3W6"/>
<feature type="compositionally biased region" description="Basic residues" evidence="1">
    <location>
        <begin position="255"/>
        <end position="267"/>
    </location>
</feature>
<evidence type="ECO:0000256" key="1">
    <source>
        <dbReference type="SAM" id="MobiDB-lite"/>
    </source>
</evidence>
<feature type="compositionally biased region" description="Low complexity" evidence="1">
    <location>
        <begin position="277"/>
        <end position="292"/>
    </location>
</feature>
<evidence type="ECO:0000256" key="2">
    <source>
        <dbReference type="SAM" id="SignalP"/>
    </source>
</evidence>
<protein>
    <submittedName>
        <fullName evidence="3">Uncharacterized protein</fullName>
    </submittedName>
</protein>
<dbReference type="Proteomes" id="UP000809789">
    <property type="component" value="Unassembled WGS sequence"/>
</dbReference>
<accession>A0A8K0L3W6</accession>
<keyword evidence="2" id="KW-0732">Signal</keyword>
<proteinExistence type="predicted"/>
<gene>
    <name evidence="3" type="ORF">KVT40_003872</name>
</gene>
<name>A0A8K0L3W6_9PEZI</name>
<dbReference type="EMBL" id="JAESVG020000004">
    <property type="protein sequence ID" value="KAG8627999.1"/>
    <property type="molecule type" value="Genomic_DNA"/>
</dbReference>
<evidence type="ECO:0000313" key="4">
    <source>
        <dbReference type="Proteomes" id="UP000809789"/>
    </source>
</evidence>
<feature type="compositionally biased region" description="Basic residues" evidence="1">
    <location>
        <begin position="119"/>
        <end position="134"/>
    </location>
</feature>
<feature type="compositionally biased region" description="Acidic residues" evidence="1">
    <location>
        <begin position="93"/>
        <end position="107"/>
    </location>
</feature>
<keyword evidence="4" id="KW-1185">Reference proteome</keyword>
<reference evidence="3" key="1">
    <citation type="submission" date="2021-07" db="EMBL/GenBank/DDBJ databases">
        <title>Elsinoe batatas strain:CRI-CJ2 Genome sequencing and assembly.</title>
        <authorList>
            <person name="Huang L."/>
        </authorList>
    </citation>
    <scope>NUCLEOTIDE SEQUENCE</scope>
    <source>
        <strain evidence="3">CRI-CJ2</strain>
    </source>
</reference>
<feature type="compositionally biased region" description="Basic and acidic residues" evidence="1">
    <location>
        <begin position="43"/>
        <end position="52"/>
    </location>
</feature>
<feature type="compositionally biased region" description="Basic residues" evidence="1">
    <location>
        <begin position="183"/>
        <end position="195"/>
    </location>
</feature>
<organism evidence="3 4">
    <name type="scientific">Elsinoe batatas</name>
    <dbReference type="NCBI Taxonomy" id="2601811"/>
    <lineage>
        <taxon>Eukaryota</taxon>
        <taxon>Fungi</taxon>
        <taxon>Dikarya</taxon>
        <taxon>Ascomycota</taxon>
        <taxon>Pezizomycotina</taxon>
        <taxon>Dothideomycetes</taxon>
        <taxon>Dothideomycetidae</taxon>
        <taxon>Myriangiales</taxon>
        <taxon>Elsinoaceae</taxon>
        <taxon>Elsinoe</taxon>
    </lineage>
</organism>
<evidence type="ECO:0000313" key="3">
    <source>
        <dbReference type="EMBL" id="KAG8627999.1"/>
    </source>
</evidence>
<feature type="compositionally biased region" description="Low complexity" evidence="1">
    <location>
        <begin position="322"/>
        <end position="342"/>
    </location>
</feature>
<feature type="chain" id="PRO_5035452636" evidence="2">
    <location>
        <begin position="18"/>
        <end position="342"/>
    </location>
</feature>
<feature type="signal peptide" evidence="2">
    <location>
        <begin position="1"/>
        <end position="17"/>
    </location>
</feature>
<comment type="caution">
    <text evidence="3">The sequence shown here is derived from an EMBL/GenBank/DDBJ whole genome shotgun (WGS) entry which is preliminary data.</text>
</comment>